<sequence>MNNIVRFSVGCMGLIMVGFVVVMYFGMRDTAKTDSPEEQAKARVRQWMDRLFNNAAERELVTLGREYTFEGEDKSYRLADLRRKDATDPTAVERYVLLTRPDGTVTYHWTVAEFTKEKKEAGKAEATPERAAWQEKRWLMMLKEMGLEDKAAAPSPAAVPAAIGK</sequence>
<evidence type="ECO:0000313" key="2">
    <source>
        <dbReference type="EMBL" id="RBP45442.1"/>
    </source>
</evidence>
<dbReference type="EMBL" id="QNRR01000003">
    <property type="protein sequence ID" value="RBP45442.1"/>
    <property type="molecule type" value="Genomic_DNA"/>
</dbReference>
<proteinExistence type="predicted"/>
<feature type="transmembrane region" description="Helical" evidence="1">
    <location>
        <begin position="7"/>
        <end position="27"/>
    </location>
</feature>
<reference evidence="2 3" key="1">
    <citation type="submission" date="2018-06" db="EMBL/GenBank/DDBJ databases">
        <title>Genomic Encyclopedia of Type Strains, Phase IV (KMG-IV): sequencing the most valuable type-strain genomes for metagenomic binning, comparative biology and taxonomic classification.</title>
        <authorList>
            <person name="Goeker M."/>
        </authorList>
    </citation>
    <scope>NUCLEOTIDE SEQUENCE [LARGE SCALE GENOMIC DNA]</scope>
    <source>
        <strain evidence="2 3">DSM 25532</strain>
    </source>
</reference>
<organism evidence="2 3">
    <name type="scientific">Roseimicrobium gellanilyticum</name>
    <dbReference type="NCBI Taxonomy" id="748857"/>
    <lineage>
        <taxon>Bacteria</taxon>
        <taxon>Pseudomonadati</taxon>
        <taxon>Verrucomicrobiota</taxon>
        <taxon>Verrucomicrobiia</taxon>
        <taxon>Verrucomicrobiales</taxon>
        <taxon>Verrucomicrobiaceae</taxon>
        <taxon>Roseimicrobium</taxon>
    </lineage>
</organism>
<keyword evidence="1" id="KW-0472">Membrane</keyword>
<accession>A0A366HSC3</accession>
<keyword evidence="1" id="KW-0812">Transmembrane</keyword>
<evidence type="ECO:0000313" key="3">
    <source>
        <dbReference type="Proteomes" id="UP000253426"/>
    </source>
</evidence>
<evidence type="ECO:0000256" key="1">
    <source>
        <dbReference type="SAM" id="Phobius"/>
    </source>
</evidence>
<name>A0A366HSC3_9BACT</name>
<keyword evidence="3" id="KW-1185">Reference proteome</keyword>
<dbReference type="AlphaFoldDB" id="A0A366HSC3"/>
<comment type="caution">
    <text evidence="2">The sequence shown here is derived from an EMBL/GenBank/DDBJ whole genome shotgun (WGS) entry which is preliminary data.</text>
</comment>
<keyword evidence="1" id="KW-1133">Transmembrane helix</keyword>
<protein>
    <submittedName>
        <fullName evidence="2">Uncharacterized protein</fullName>
    </submittedName>
</protein>
<gene>
    <name evidence="2" type="ORF">DES53_103442</name>
</gene>
<dbReference type="RefSeq" id="WP_113958564.1">
    <property type="nucleotide sequence ID" value="NZ_QNRR01000003.1"/>
</dbReference>
<dbReference type="Proteomes" id="UP000253426">
    <property type="component" value="Unassembled WGS sequence"/>
</dbReference>